<evidence type="ECO:0000313" key="2">
    <source>
        <dbReference type="Proteomes" id="UP000078200"/>
    </source>
</evidence>
<keyword evidence="2" id="KW-1185">Reference proteome</keyword>
<name>A0A1A9VL92_GLOAU</name>
<sequence>MRTVLLQISLMMRKIAGFASIHAGIDFRIRIRDDFKRYLLTTSVKYLIFQNSRRTGMHFSDLLASLRNRFHYASTYCASAVLGHIVINWISAVKRARDNSIK</sequence>
<dbReference type="VEuPathDB" id="VectorBase:GAUT040507"/>
<accession>A0A1A9VL92</accession>
<protein>
    <submittedName>
        <fullName evidence="1">Uncharacterized protein</fullName>
    </submittedName>
</protein>
<reference evidence="1" key="1">
    <citation type="submission" date="2020-05" db="UniProtKB">
        <authorList>
            <consortium name="EnsemblMetazoa"/>
        </authorList>
    </citation>
    <scope>IDENTIFICATION</scope>
    <source>
        <strain evidence="1">TTRI</strain>
    </source>
</reference>
<dbReference type="Proteomes" id="UP000078200">
    <property type="component" value="Unassembled WGS sequence"/>
</dbReference>
<dbReference type="EnsemblMetazoa" id="GAUT040507-RA">
    <property type="protein sequence ID" value="GAUT040507-PA"/>
    <property type="gene ID" value="GAUT040507"/>
</dbReference>
<evidence type="ECO:0000313" key="1">
    <source>
        <dbReference type="EnsemblMetazoa" id="GAUT040507-PA"/>
    </source>
</evidence>
<proteinExistence type="predicted"/>
<dbReference type="AlphaFoldDB" id="A0A1A9VL92"/>
<organism evidence="1 2">
    <name type="scientific">Glossina austeni</name>
    <name type="common">Savannah tsetse fly</name>
    <dbReference type="NCBI Taxonomy" id="7395"/>
    <lineage>
        <taxon>Eukaryota</taxon>
        <taxon>Metazoa</taxon>
        <taxon>Ecdysozoa</taxon>
        <taxon>Arthropoda</taxon>
        <taxon>Hexapoda</taxon>
        <taxon>Insecta</taxon>
        <taxon>Pterygota</taxon>
        <taxon>Neoptera</taxon>
        <taxon>Endopterygota</taxon>
        <taxon>Diptera</taxon>
        <taxon>Brachycera</taxon>
        <taxon>Muscomorpha</taxon>
        <taxon>Hippoboscoidea</taxon>
        <taxon>Glossinidae</taxon>
        <taxon>Glossina</taxon>
    </lineage>
</organism>